<evidence type="ECO:0000313" key="1">
    <source>
        <dbReference type="EMBL" id="CDX19095.1"/>
    </source>
</evidence>
<protein>
    <submittedName>
        <fullName evidence="1">Uncharacterized protein</fullName>
    </submittedName>
</protein>
<keyword evidence="2" id="KW-1185">Reference proteome</keyword>
<name>A0A090DXC1_MESPL</name>
<accession>A0A090DXC1</accession>
<organism evidence="1 2">
    <name type="scientific">Mesorhizobium plurifarium</name>
    <dbReference type="NCBI Taxonomy" id="69974"/>
    <lineage>
        <taxon>Bacteria</taxon>
        <taxon>Pseudomonadati</taxon>
        <taxon>Pseudomonadota</taxon>
        <taxon>Alphaproteobacteria</taxon>
        <taxon>Hyphomicrobiales</taxon>
        <taxon>Phyllobacteriaceae</taxon>
        <taxon>Mesorhizobium</taxon>
    </lineage>
</organism>
<gene>
    <name evidence="1" type="ORF">MPL3356_30013</name>
</gene>
<reference evidence="2" key="1">
    <citation type="submission" date="2014-08" db="EMBL/GenBank/DDBJ databases">
        <authorList>
            <person name="Moulin L."/>
        </authorList>
    </citation>
    <scope>NUCLEOTIDE SEQUENCE [LARGE SCALE GENOMIC DNA]</scope>
</reference>
<dbReference type="Proteomes" id="UP000045285">
    <property type="component" value="Unassembled WGS sequence"/>
</dbReference>
<proteinExistence type="predicted"/>
<evidence type="ECO:0000313" key="2">
    <source>
        <dbReference type="Proteomes" id="UP000045285"/>
    </source>
</evidence>
<dbReference type="EMBL" id="CCMZ01000023">
    <property type="protein sequence ID" value="CDX19095.1"/>
    <property type="molecule type" value="Genomic_DNA"/>
</dbReference>
<sequence length="22" mass="2356">MILRLFYGGANWADELAGDDAG</sequence>
<dbReference type="AlphaFoldDB" id="A0A090DXC1"/>